<dbReference type="GO" id="GO:0003700">
    <property type="term" value="F:DNA-binding transcription factor activity"/>
    <property type="evidence" value="ECO:0007669"/>
    <property type="project" value="InterPro"/>
</dbReference>
<evidence type="ECO:0000256" key="4">
    <source>
        <dbReference type="SAM" id="MobiDB-lite"/>
    </source>
</evidence>
<dbReference type="Pfam" id="PF00392">
    <property type="entry name" value="GntR"/>
    <property type="match status" value="1"/>
</dbReference>
<dbReference type="AlphaFoldDB" id="A0A0G2IX38"/>
<accession>A0A0G2IX38</accession>
<dbReference type="PRINTS" id="PR00035">
    <property type="entry name" value="HTHGNTR"/>
</dbReference>
<dbReference type="InterPro" id="IPR000524">
    <property type="entry name" value="Tscrpt_reg_HTH_GntR"/>
</dbReference>
<comment type="caution">
    <text evidence="6">The sequence shown here is derived from an EMBL/GenBank/DDBJ whole genome shotgun (WGS) entry which is preliminary data.</text>
</comment>
<name>A0A0G2IX38_9SYNE</name>
<feature type="region of interest" description="Disordered" evidence="4">
    <location>
        <begin position="80"/>
        <end position="110"/>
    </location>
</feature>
<evidence type="ECO:0000256" key="1">
    <source>
        <dbReference type="ARBA" id="ARBA00023015"/>
    </source>
</evidence>
<keyword evidence="2" id="KW-0238">DNA-binding</keyword>
<dbReference type="Gene3D" id="1.10.10.10">
    <property type="entry name" value="Winged helix-like DNA-binding domain superfamily/Winged helix DNA-binding domain"/>
    <property type="match status" value="1"/>
</dbReference>
<dbReference type="PANTHER" id="PTHR38445">
    <property type="entry name" value="HTH-TYPE TRANSCRIPTIONAL REPRESSOR YTRA"/>
    <property type="match status" value="1"/>
</dbReference>
<feature type="compositionally biased region" description="Basic residues" evidence="4">
    <location>
        <begin position="83"/>
        <end position="97"/>
    </location>
</feature>
<evidence type="ECO:0000256" key="3">
    <source>
        <dbReference type="ARBA" id="ARBA00023163"/>
    </source>
</evidence>
<dbReference type="InterPro" id="IPR036388">
    <property type="entry name" value="WH-like_DNA-bd_sf"/>
</dbReference>
<evidence type="ECO:0000259" key="5">
    <source>
        <dbReference type="PROSITE" id="PS50949"/>
    </source>
</evidence>
<dbReference type="Proteomes" id="UP000035067">
    <property type="component" value="Unassembled WGS sequence"/>
</dbReference>
<evidence type="ECO:0000256" key="2">
    <source>
        <dbReference type="ARBA" id="ARBA00023125"/>
    </source>
</evidence>
<sequence length="350" mass="38525">MRFLVQPDIPVSASLQIYSQLSFAIASRFYLPGHRLPSTRQLAMQTSLHRNTVSKVYRQLEAHGIVEAVAGSGVYVCGQTPAKPKKTPTKPKKKTGQRRGADFSSGQGQTQEMERCINTLLCGGLTLQEVLHRLTTEINWRISCGVQVLVSTPKDDLGAAQLMARELTTLPIPVAVVPLECLGQRLTALAQEGKKATVVTSRYFLKPAEEVTRAHQMRCLALDLNSFDNELNMISQLRTDTCVGLASISPGILRAAELILQAQRGQELLVMTSVVDLDNPHVGRKQLLSLCRASGTVLCDQPSHPVVEATIRQYRSQMLRVPNLHCVAHYLRPETVDRLSREMGLSSPVA</sequence>
<dbReference type="SUPFAM" id="SSF46785">
    <property type="entry name" value="Winged helix' DNA-binding domain"/>
    <property type="match status" value="1"/>
</dbReference>
<feature type="domain" description="HTH gntR-type" evidence="5">
    <location>
        <begin position="11"/>
        <end position="79"/>
    </location>
</feature>
<dbReference type="GO" id="GO:0003677">
    <property type="term" value="F:DNA binding"/>
    <property type="evidence" value="ECO:0007669"/>
    <property type="project" value="UniProtKB-KW"/>
</dbReference>
<reference evidence="6 7" key="1">
    <citation type="submission" date="2015-01" db="EMBL/GenBank/DDBJ databases">
        <title>Lifestyle Evolution in Cyanobacterial Symbionts of Sponges.</title>
        <authorList>
            <person name="Burgsdorf I."/>
            <person name="Slaby B.M."/>
            <person name="Handley K.M."/>
            <person name="Haber M."/>
            <person name="Blom J."/>
            <person name="Marshall C.W."/>
            <person name="Gilbert J.A."/>
            <person name="Hentschel U."/>
            <person name="Steindler L."/>
        </authorList>
    </citation>
    <scope>NUCLEOTIDE SEQUENCE [LARGE SCALE GENOMIC DNA]</scope>
    <source>
        <strain evidence="6">SP3</strain>
    </source>
</reference>
<dbReference type="SMART" id="SM00345">
    <property type="entry name" value="HTH_GNTR"/>
    <property type="match status" value="1"/>
</dbReference>
<keyword evidence="3" id="KW-0804">Transcription</keyword>
<dbReference type="PROSITE" id="PS50949">
    <property type="entry name" value="HTH_GNTR"/>
    <property type="match status" value="1"/>
</dbReference>
<evidence type="ECO:0000313" key="6">
    <source>
        <dbReference type="EMBL" id="KKZ13345.1"/>
    </source>
</evidence>
<organism evidence="6 7">
    <name type="scientific">Candidatus Synechococcus spongiarum SP3</name>
    <dbReference type="NCBI Taxonomy" id="1604020"/>
    <lineage>
        <taxon>Bacteria</taxon>
        <taxon>Bacillati</taxon>
        <taxon>Cyanobacteriota</taxon>
        <taxon>Cyanophyceae</taxon>
        <taxon>Synechococcales</taxon>
        <taxon>Synechococcaceae</taxon>
        <taxon>Synechococcus</taxon>
    </lineage>
</organism>
<keyword evidence="1" id="KW-0805">Transcription regulation</keyword>
<evidence type="ECO:0000313" key="7">
    <source>
        <dbReference type="Proteomes" id="UP000035067"/>
    </source>
</evidence>
<dbReference type="InterPro" id="IPR036390">
    <property type="entry name" value="WH_DNA-bd_sf"/>
</dbReference>
<gene>
    <name evidence="6" type="ORF">TE42_00770</name>
</gene>
<dbReference type="PATRIC" id="fig|1604020.3.peg.478"/>
<dbReference type="CDD" id="cd07377">
    <property type="entry name" value="WHTH_GntR"/>
    <property type="match status" value="1"/>
</dbReference>
<proteinExistence type="predicted"/>
<protein>
    <recommendedName>
        <fullName evidence="5">HTH gntR-type domain-containing protein</fullName>
    </recommendedName>
</protein>
<dbReference type="PANTHER" id="PTHR38445:SF9">
    <property type="entry name" value="HTH-TYPE TRANSCRIPTIONAL REPRESSOR YTRA"/>
    <property type="match status" value="1"/>
</dbReference>
<dbReference type="EMBL" id="JXQG01000002">
    <property type="protein sequence ID" value="KKZ13345.1"/>
    <property type="molecule type" value="Genomic_DNA"/>
</dbReference>